<organism evidence="4 5">
    <name type="scientific">Amborella trichopoda</name>
    <dbReference type="NCBI Taxonomy" id="13333"/>
    <lineage>
        <taxon>Eukaryota</taxon>
        <taxon>Viridiplantae</taxon>
        <taxon>Streptophyta</taxon>
        <taxon>Embryophyta</taxon>
        <taxon>Tracheophyta</taxon>
        <taxon>Spermatophyta</taxon>
        <taxon>Magnoliopsida</taxon>
        <taxon>Amborellales</taxon>
        <taxon>Amborellaceae</taxon>
        <taxon>Amborella</taxon>
    </lineage>
</organism>
<dbReference type="Gramene" id="ERN11297">
    <property type="protein sequence ID" value="ERN11297"/>
    <property type="gene ID" value="AMTR_s00024p00243360"/>
</dbReference>
<reference evidence="5" key="1">
    <citation type="journal article" date="2013" name="Science">
        <title>The Amborella genome and the evolution of flowering plants.</title>
        <authorList>
            <consortium name="Amborella Genome Project"/>
        </authorList>
    </citation>
    <scope>NUCLEOTIDE SEQUENCE [LARGE SCALE GENOMIC DNA]</scope>
</reference>
<dbReference type="PANTHER" id="PTHR32378">
    <property type="entry name" value="GUANINE NUCLEOTIDE-BINDING PROTEIN SUBUNIT GAMMA 3"/>
    <property type="match status" value="1"/>
</dbReference>
<feature type="compositionally biased region" description="Low complexity" evidence="2">
    <location>
        <begin position="8"/>
        <end position="19"/>
    </location>
</feature>
<dbReference type="SMART" id="SM01224">
    <property type="entry name" value="G_gamma"/>
    <property type="match status" value="1"/>
</dbReference>
<dbReference type="OMA" id="PASGCCK"/>
<gene>
    <name evidence="4" type="ORF">AMTR_s00024p00243360</name>
</gene>
<dbReference type="STRING" id="13333.W1PMQ9"/>
<dbReference type="InterPro" id="IPR015898">
    <property type="entry name" value="G-protein_gamma-like_dom"/>
</dbReference>
<proteinExistence type="predicted"/>
<name>W1PMQ9_AMBTC</name>
<keyword evidence="5" id="KW-1185">Reference proteome</keyword>
<dbReference type="Proteomes" id="UP000017836">
    <property type="component" value="Unassembled WGS sequence"/>
</dbReference>
<feature type="domain" description="G protein gamma" evidence="3">
    <location>
        <begin position="38"/>
        <end position="97"/>
    </location>
</feature>
<protein>
    <recommendedName>
        <fullName evidence="3">G protein gamma domain-containing protein</fullName>
    </recommendedName>
</protein>
<sequence length="101" mass="11512">MVAADAASSSSSPSFSSLPLPSPRTPPSYPDLYGRYRKQAELQNLDREITYLQEELRSLESLPPASICCKEVDDFVGINPDPMIPINHKVRRSYRIWKIFR</sequence>
<feature type="compositionally biased region" description="Pro residues" evidence="2">
    <location>
        <begin position="20"/>
        <end position="29"/>
    </location>
</feature>
<feature type="region of interest" description="Disordered" evidence="2">
    <location>
        <begin position="1"/>
        <end position="32"/>
    </location>
</feature>
<feature type="coiled-coil region" evidence="1">
    <location>
        <begin position="35"/>
        <end position="62"/>
    </location>
</feature>
<dbReference type="eggNOG" id="ENOG502RZC5">
    <property type="taxonomic scope" value="Eukaryota"/>
</dbReference>
<dbReference type="EMBL" id="KI392710">
    <property type="protein sequence ID" value="ERN11297.1"/>
    <property type="molecule type" value="Genomic_DNA"/>
</dbReference>
<dbReference type="HOGENOM" id="CLU_144455_0_0_1"/>
<evidence type="ECO:0000256" key="1">
    <source>
        <dbReference type="SAM" id="Coils"/>
    </source>
</evidence>
<keyword evidence="1" id="KW-0175">Coiled coil</keyword>
<accession>W1PMQ9</accession>
<evidence type="ECO:0000259" key="3">
    <source>
        <dbReference type="SMART" id="SM01224"/>
    </source>
</evidence>
<dbReference type="InterPro" id="IPR055305">
    <property type="entry name" value="GG3-like"/>
</dbReference>
<evidence type="ECO:0000313" key="4">
    <source>
        <dbReference type="EMBL" id="ERN11297.1"/>
    </source>
</evidence>
<evidence type="ECO:0000256" key="2">
    <source>
        <dbReference type="SAM" id="MobiDB-lite"/>
    </source>
</evidence>
<evidence type="ECO:0000313" key="5">
    <source>
        <dbReference type="Proteomes" id="UP000017836"/>
    </source>
</evidence>
<dbReference type="PANTHER" id="PTHR32378:SF10">
    <property type="entry name" value="GUANINE NUCLEOTIDE-BINDING PROTEIN SUBUNIT GAMMA 3"/>
    <property type="match status" value="1"/>
</dbReference>
<dbReference type="AlphaFoldDB" id="W1PMQ9"/>